<dbReference type="EMBL" id="WCUG01000024">
    <property type="protein sequence ID" value="KAB4167527.1"/>
    <property type="molecule type" value="Genomic_DNA"/>
</dbReference>
<dbReference type="Proteomes" id="UP000433928">
    <property type="component" value="Unassembled WGS sequence"/>
</dbReference>
<evidence type="ECO:0000313" key="2">
    <source>
        <dbReference type="Proteomes" id="UP000433928"/>
    </source>
</evidence>
<proteinExistence type="predicted"/>
<evidence type="ECO:0000313" key="1">
    <source>
        <dbReference type="EMBL" id="KAB4167527.1"/>
    </source>
</evidence>
<reference evidence="1 2" key="1">
    <citation type="journal article" date="2019" name="Nat. Med.">
        <title>A library of human gut bacterial isolates paired with longitudinal multiomics data enables mechanistic microbiome research.</title>
        <authorList>
            <person name="Poyet M."/>
            <person name="Groussin M."/>
            <person name="Gibbons S.M."/>
            <person name="Avila-Pacheco J."/>
            <person name="Jiang X."/>
            <person name="Kearney S.M."/>
            <person name="Perrotta A.R."/>
            <person name="Berdy B."/>
            <person name="Zhao S."/>
            <person name="Lieberman T.D."/>
            <person name="Swanson P.K."/>
            <person name="Smith M."/>
            <person name="Roesemann S."/>
            <person name="Alexander J.E."/>
            <person name="Rich S.A."/>
            <person name="Livny J."/>
            <person name="Vlamakis H."/>
            <person name="Clish C."/>
            <person name="Bullock K."/>
            <person name="Deik A."/>
            <person name="Scott J."/>
            <person name="Pierce K.A."/>
            <person name="Xavier R.J."/>
            <person name="Alm E.J."/>
        </authorList>
    </citation>
    <scope>NUCLEOTIDE SEQUENCE [LARGE SCALE GENOMIC DNA]</scope>
    <source>
        <strain evidence="1 2">BIOML-A27</strain>
    </source>
</reference>
<accession>A0A6A2FLL4</accession>
<comment type="caution">
    <text evidence="1">The sequence shown here is derived from an EMBL/GenBank/DDBJ whole genome shotgun (WGS) entry which is preliminary data.</text>
</comment>
<dbReference type="RefSeq" id="WP_138286955.1">
    <property type="nucleotide sequence ID" value="NZ_JAHOOT010000079.1"/>
</dbReference>
<dbReference type="AlphaFoldDB" id="A0A6A2FLL4"/>
<name>A0A6A2FLL4_BACUN</name>
<organism evidence="1 2">
    <name type="scientific">Bacteroides uniformis</name>
    <dbReference type="NCBI Taxonomy" id="820"/>
    <lineage>
        <taxon>Bacteria</taxon>
        <taxon>Pseudomonadati</taxon>
        <taxon>Bacteroidota</taxon>
        <taxon>Bacteroidia</taxon>
        <taxon>Bacteroidales</taxon>
        <taxon>Bacteroidaceae</taxon>
        <taxon>Bacteroides</taxon>
    </lineage>
</organism>
<sequence length="125" mass="14473">MKRTINSMEKGKDVGISPAEETPIPGFPTDYEQRVRERLSRTPFASLVNALRSGTRQDQLSCMLQVERRLLQYRQVALCCRYTRSQFLEEMQSLSGLFGLEVCSSLMREYQRKIPRKAVMSDFEA</sequence>
<protein>
    <submittedName>
        <fullName evidence="1">Uncharacterized protein</fullName>
    </submittedName>
</protein>
<gene>
    <name evidence="1" type="ORF">GAQ59_18275</name>
</gene>